<dbReference type="PROSITE" id="PS00166">
    <property type="entry name" value="ENOYL_COA_HYDRATASE"/>
    <property type="match status" value="1"/>
</dbReference>
<dbReference type="Proteomes" id="UP001285352">
    <property type="component" value="Unassembled WGS sequence"/>
</dbReference>
<dbReference type="InterPro" id="IPR001753">
    <property type="entry name" value="Enoyl-CoA_hydra/iso"/>
</dbReference>
<sequence length="246" mass="26276">MTVDYSCAEGIAQVHLNRPERLNAVVPALVEDLLAAFARAREDQARVIVLAGRGKSFCAGHDLKEPVPVETEEQTRARLERIQDVTRAIRDFPGIVIAAVHGYALGAGAEFALGCDLVVAQTSAEFGFPEVGVGLSVTGGISSLLPKLVGLARAKEMLLLGERIHPPRAHQLGLINSYALNHEKHAMKLARRIAEQPPVAAGLAKRALDLGLDSTLEQAMATEVDHAIVTSLSGEGDEPREEFGRG</sequence>
<comment type="similarity">
    <text evidence="1 2">Belongs to the enoyl-CoA hydratase/isomerase family.</text>
</comment>
<name>A0ABU4V7S4_9PSEU</name>
<evidence type="ECO:0000256" key="1">
    <source>
        <dbReference type="ARBA" id="ARBA00005254"/>
    </source>
</evidence>
<dbReference type="CDD" id="cd06558">
    <property type="entry name" value="crotonase-like"/>
    <property type="match status" value="1"/>
</dbReference>
<protein>
    <submittedName>
        <fullName evidence="3">Enoyl-CoA hydratase/isomerase family protein</fullName>
    </submittedName>
</protein>
<dbReference type="RefSeq" id="WP_319979885.1">
    <property type="nucleotide sequence ID" value="NZ_JAXAVU010000014.1"/>
</dbReference>
<keyword evidence="4" id="KW-1185">Reference proteome</keyword>
<organism evidence="3 4">
    <name type="scientific">Lentzea sokolovensis</name>
    <dbReference type="NCBI Taxonomy" id="3095429"/>
    <lineage>
        <taxon>Bacteria</taxon>
        <taxon>Bacillati</taxon>
        <taxon>Actinomycetota</taxon>
        <taxon>Actinomycetes</taxon>
        <taxon>Pseudonocardiales</taxon>
        <taxon>Pseudonocardiaceae</taxon>
        <taxon>Lentzea</taxon>
    </lineage>
</organism>
<dbReference type="PANTHER" id="PTHR11941">
    <property type="entry name" value="ENOYL-COA HYDRATASE-RELATED"/>
    <property type="match status" value="1"/>
</dbReference>
<dbReference type="Gene3D" id="3.90.226.10">
    <property type="entry name" value="2-enoyl-CoA Hydratase, Chain A, domain 1"/>
    <property type="match status" value="1"/>
</dbReference>
<dbReference type="InterPro" id="IPR018376">
    <property type="entry name" value="Enoyl-CoA_hyd/isom_CS"/>
</dbReference>
<proteinExistence type="inferred from homology"/>
<accession>A0ABU4V7S4</accession>
<dbReference type="Pfam" id="PF00378">
    <property type="entry name" value="ECH_1"/>
    <property type="match status" value="1"/>
</dbReference>
<comment type="caution">
    <text evidence="3">The sequence shown here is derived from an EMBL/GenBank/DDBJ whole genome shotgun (WGS) entry which is preliminary data.</text>
</comment>
<evidence type="ECO:0000313" key="4">
    <source>
        <dbReference type="Proteomes" id="UP001285352"/>
    </source>
</evidence>
<dbReference type="EMBL" id="JAXAVU010000014">
    <property type="protein sequence ID" value="MDX8147846.1"/>
    <property type="molecule type" value="Genomic_DNA"/>
</dbReference>
<reference evidence="3 4" key="1">
    <citation type="submission" date="2023-11" db="EMBL/GenBank/DDBJ databases">
        <title>Lentzea sokolovensis, sp. nov., Lentzea kristufkii, sp. nov., and Lentzea miocenensis, sp. nov., rare actinobacteria from Sokolov Coal Basin, Miocene lacustrine sediment, Czech Republic.</title>
        <authorList>
            <person name="Lara A."/>
            <person name="Kotroba L."/>
            <person name="Nouioui I."/>
            <person name="Neumann-Schaal M."/>
            <person name="Mast Y."/>
            <person name="Chronakova A."/>
        </authorList>
    </citation>
    <scope>NUCLEOTIDE SEQUENCE [LARGE SCALE GENOMIC DNA]</scope>
    <source>
        <strain evidence="3 4">BCCO 10_0061</strain>
    </source>
</reference>
<dbReference type="SUPFAM" id="SSF52096">
    <property type="entry name" value="ClpP/crotonase"/>
    <property type="match status" value="1"/>
</dbReference>
<evidence type="ECO:0000256" key="2">
    <source>
        <dbReference type="RuleBase" id="RU003707"/>
    </source>
</evidence>
<dbReference type="PANTHER" id="PTHR11941:SF130">
    <property type="entry name" value="ENOYL-COA HYDRATASE ECHA12-RELATED"/>
    <property type="match status" value="1"/>
</dbReference>
<evidence type="ECO:0000313" key="3">
    <source>
        <dbReference type="EMBL" id="MDX8147846.1"/>
    </source>
</evidence>
<gene>
    <name evidence="3" type="ORF">SK854_37440</name>
</gene>
<dbReference type="InterPro" id="IPR029045">
    <property type="entry name" value="ClpP/crotonase-like_dom_sf"/>
</dbReference>